<dbReference type="Pfam" id="PF07980">
    <property type="entry name" value="SusD_RagB"/>
    <property type="match status" value="1"/>
</dbReference>
<protein>
    <submittedName>
        <fullName evidence="9">RagB/SusD family nutrient uptake outer membrane protein</fullName>
    </submittedName>
</protein>
<dbReference type="InterPro" id="IPR011990">
    <property type="entry name" value="TPR-like_helical_dom_sf"/>
</dbReference>
<keyword evidence="6" id="KW-0812">Transmembrane</keyword>
<keyword evidence="10" id="KW-1185">Reference proteome</keyword>
<dbReference type="GO" id="GO:0009279">
    <property type="term" value="C:cell outer membrane"/>
    <property type="evidence" value="ECO:0007669"/>
    <property type="project" value="UniProtKB-SubCell"/>
</dbReference>
<keyword evidence="3" id="KW-0732">Signal</keyword>
<evidence type="ECO:0000313" key="9">
    <source>
        <dbReference type="EMBL" id="RZF60247.1"/>
    </source>
</evidence>
<gene>
    <name evidence="9" type="ORF">EWE74_14160</name>
</gene>
<evidence type="ECO:0000256" key="6">
    <source>
        <dbReference type="SAM" id="Phobius"/>
    </source>
</evidence>
<dbReference type="PROSITE" id="PS51257">
    <property type="entry name" value="PROKAR_LIPOPROTEIN"/>
    <property type="match status" value="1"/>
</dbReference>
<accession>A0A4Q6XUF0</accession>
<organism evidence="9 10">
    <name type="scientific">Sphingobacterium corticibacterium</name>
    <dbReference type="NCBI Taxonomy" id="2484746"/>
    <lineage>
        <taxon>Bacteria</taxon>
        <taxon>Pseudomonadati</taxon>
        <taxon>Bacteroidota</taxon>
        <taxon>Sphingobacteriia</taxon>
        <taxon>Sphingobacteriales</taxon>
        <taxon>Sphingobacteriaceae</taxon>
        <taxon>Sphingobacterium</taxon>
    </lineage>
</organism>
<evidence type="ECO:0000259" key="7">
    <source>
        <dbReference type="Pfam" id="PF07980"/>
    </source>
</evidence>
<comment type="similarity">
    <text evidence="2">Belongs to the SusD family.</text>
</comment>
<sequence>MIMKKINNPVRFWCMMLFIVLFYGCETFLEEKPSKDLVIASTIADLQALMDAGNKLNLGNYPGLLEARTDDVYIGPGGLNRLTVYDQNIYLFDDDYQEDGESILMSWFYTYSTIAIANTVMDELSFVKEGTSIERDIIQGTALFHRALGHFLLAQVFCDVYEESSADQKLGIPLKKTSDTSEPTVRSTIHETYDFIEKDLLEALELLPENTTYLTRPNKAAAHALLARFYLSKSDFENSLFQSEKALEYNADLIDFNELNSASSFPIAAMNKETLFFAYSFGIGFLHHSRECYIDSVLYGQYDDQDIRKKVYFRALANGKFSFKGTYMGFGSGSFFVGPTTSEMYLTSAECYVRKGEPERARETINTLLKYRWERDYIYMIEEEDPQRLLDIILMERRKELIHRGVRWTDIRRLNLDARYRKDIVRKVERDDNIYTLPANSSGFIYKIPRVVINFSGIVQN</sequence>
<evidence type="ECO:0000256" key="3">
    <source>
        <dbReference type="ARBA" id="ARBA00022729"/>
    </source>
</evidence>
<keyword evidence="5" id="KW-0998">Cell outer membrane</keyword>
<dbReference type="InterPro" id="IPR033985">
    <property type="entry name" value="SusD-like_N"/>
</dbReference>
<feature type="transmembrane region" description="Helical" evidence="6">
    <location>
        <begin position="12"/>
        <end position="29"/>
    </location>
</feature>
<keyword evidence="4 6" id="KW-0472">Membrane</keyword>
<dbReference type="Proteomes" id="UP000292855">
    <property type="component" value="Unassembled WGS sequence"/>
</dbReference>
<evidence type="ECO:0000256" key="4">
    <source>
        <dbReference type="ARBA" id="ARBA00023136"/>
    </source>
</evidence>
<evidence type="ECO:0000256" key="5">
    <source>
        <dbReference type="ARBA" id="ARBA00023237"/>
    </source>
</evidence>
<proteinExistence type="inferred from homology"/>
<reference evidence="9 10" key="1">
    <citation type="submission" date="2019-02" db="EMBL/GenBank/DDBJ databases">
        <authorList>
            <person name="Li Y."/>
        </authorList>
    </citation>
    <scope>NUCLEOTIDE SEQUENCE [LARGE SCALE GENOMIC DNA]</scope>
    <source>
        <strain evidence="9 10">30C10-4-7</strain>
    </source>
</reference>
<evidence type="ECO:0000259" key="8">
    <source>
        <dbReference type="Pfam" id="PF14322"/>
    </source>
</evidence>
<dbReference type="OrthoDB" id="653598at2"/>
<keyword evidence="6" id="KW-1133">Transmembrane helix</keyword>
<comment type="subcellular location">
    <subcellularLocation>
        <location evidence="1">Cell outer membrane</location>
    </subcellularLocation>
</comment>
<dbReference type="InterPro" id="IPR012944">
    <property type="entry name" value="SusD_RagB_dom"/>
</dbReference>
<feature type="domain" description="SusD-like N-terminal" evidence="8">
    <location>
        <begin position="28"/>
        <end position="231"/>
    </location>
</feature>
<dbReference type="Gene3D" id="1.25.40.390">
    <property type="match status" value="1"/>
</dbReference>
<dbReference type="SUPFAM" id="SSF48452">
    <property type="entry name" value="TPR-like"/>
    <property type="match status" value="1"/>
</dbReference>
<evidence type="ECO:0000313" key="10">
    <source>
        <dbReference type="Proteomes" id="UP000292855"/>
    </source>
</evidence>
<name>A0A4Q6XUF0_9SPHI</name>
<evidence type="ECO:0000256" key="2">
    <source>
        <dbReference type="ARBA" id="ARBA00006275"/>
    </source>
</evidence>
<dbReference type="AlphaFoldDB" id="A0A4Q6XUF0"/>
<comment type="caution">
    <text evidence="9">The sequence shown here is derived from an EMBL/GenBank/DDBJ whole genome shotgun (WGS) entry which is preliminary data.</text>
</comment>
<evidence type="ECO:0000256" key="1">
    <source>
        <dbReference type="ARBA" id="ARBA00004442"/>
    </source>
</evidence>
<feature type="domain" description="RagB/SusD" evidence="7">
    <location>
        <begin position="342"/>
        <end position="416"/>
    </location>
</feature>
<dbReference type="EMBL" id="SGIT01000002">
    <property type="protein sequence ID" value="RZF60247.1"/>
    <property type="molecule type" value="Genomic_DNA"/>
</dbReference>
<dbReference type="Pfam" id="PF14322">
    <property type="entry name" value="SusD-like_3"/>
    <property type="match status" value="1"/>
</dbReference>